<gene>
    <name evidence="5" type="ORF">ASZ90_000029</name>
</gene>
<dbReference type="CDD" id="cd05246">
    <property type="entry name" value="dTDP_GD_SDR_e"/>
    <property type="match status" value="1"/>
</dbReference>
<proteinExistence type="predicted"/>
<dbReference type="InterPro" id="IPR016040">
    <property type="entry name" value="NAD(P)-bd_dom"/>
</dbReference>
<feature type="domain" description="NAD(P)-binding" evidence="4">
    <location>
        <begin position="4"/>
        <end position="309"/>
    </location>
</feature>
<accession>A0A0W8GAB7</accession>
<keyword evidence="3 5" id="KW-0456">Lyase</keyword>
<protein>
    <submittedName>
        <fullName evidence="5">Dtdp-glucose 4,6-dehydratase</fullName>
        <ecNumber evidence="5">4.2.1.46</ecNumber>
    </submittedName>
</protein>
<evidence type="ECO:0000256" key="3">
    <source>
        <dbReference type="ARBA" id="ARBA00023239"/>
    </source>
</evidence>
<dbReference type="PANTHER" id="PTHR43000">
    <property type="entry name" value="DTDP-D-GLUCOSE 4,6-DEHYDRATASE-RELATED"/>
    <property type="match status" value="1"/>
</dbReference>
<name>A0A0W8GAB7_9ZZZZ</name>
<dbReference type="SUPFAM" id="SSF51735">
    <property type="entry name" value="NAD(P)-binding Rossmann-fold domains"/>
    <property type="match status" value="1"/>
</dbReference>
<keyword evidence="2" id="KW-0520">NAD</keyword>
<dbReference type="InterPro" id="IPR036291">
    <property type="entry name" value="NAD(P)-bd_dom_sf"/>
</dbReference>
<evidence type="ECO:0000259" key="4">
    <source>
        <dbReference type="Pfam" id="PF16363"/>
    </source>
</evidence>
<dbReference type="NCBIfam" id="TIGR01181">
    <property type="entry name" value="dTDP_gluc_dehyt"/>
    <property type="match status" value="1"/>
</dbReference>
<dbReference type="Pfam" id="PF16363">
    <property type="entry name" value="GDP_Man_Dehyd"/>
    <property type="match status" value="1"/>
</dbReference>
<evidence type="ECO:0000313" key="5">
    <source>
        <dbReference type="EMBL" id="KUG30061.1"/>
    </source>
</evidence>
<dbReference type="EC" id="4.2.1.46" evidence="5"/>
<organism evidence="5">
    <name type="scientific">hydrocarbon metagenome</name>
    <dbReference type="NCBI Taxonomy" id="938273"/>
    <lineage>
        <taxon>unclassified sequences</taxon>
        <taxon>metagenomes</taxon>
        <taxon>ecological metagenomes</taxon>
    </lineage>
</organism>
<dbReference type="Gene3D" id="3.90.25.10">
    <property type="entry name" value="UDP-galactose 4-epimerase, domain 1"/>
    <property type="match status" value="1"/>
</dbReference>
<dbReference type="Gene3D" id="3.40.50.720">
    <property type="entry name" value="NAD(P)-binding Rossmann-like Domain"/>
    <property type="match status" value="1"/>
</dbReference>
<dbReference type="FunFam" id="3.40.50.720:FF:000304">
    <property type="entry name" value="UDP-glucose 4,6-dehydratase"/>
    <property type="match status" value="1"/>
</dbReference>
<dbReference type="InterPro" id="IPR005888">
    <property type="entry name" value="dTDP_Gluc_deHydtase"/>
</dbReference>
<dbReference type="GO" id="GO:0009225">
    <property type="term" value="P:nucleotide-sugar metabolic process"/>
    <property type="evidence" value="ECO:0007669"/>
    <property type="project" value="InterPro"/>
</dbReference>
<sequence length="340" mass="37562">MRVLVTGGCGFIGSNFIIHMLDSHPDMVVVNLDKLTYAGNPANMAGVEKKYGGTRYFFARGDIGNAELAAHLLTTHAIDAVVNFAAETHVDRSIHDASPFIQTNIVGTQILLETARAVGVPRFVHVSTDEVYGTLGPDGKFSEHTPLAPNSPYSASKASADMLVRACHETYGYDTVITRCSNNYGPYQFPEKLIPLMISRAKKGESLPVYGDGQNVRDWIYVLDHCRGVELALLRGRPGGVYNFGGDAEKPNIEVVKTILSALGRPESLIRYVTDRPGHDRRYAMDFTLAKNELGFSPAYDFERGMAETLAWYEANAAWMENVTSGNYTRFMTAWYGERL</sequence>
<dbReference type="AlphaFoldDB" id="A0A0W8GAB7"/>
<evidence type="ECO:0000256" key="1">
    <source>
        <dbReference type="ARBA" id="ARBA00001911"/>
    </source>
</evidence>
<comment type="cofactor">
    <cofactor evidence="1">
        <name>NAD(+)</name>
        <dbReference type="ChEBI" id="CHEBI:57540"/>
    </cofactor>
</comment>
<reference evidence="5" key="1">
    <citation type="journal article" date="2015" name="Proc. Natl. Acad. Sci. U.S.A.">
        <title>Networks of energetic and metabolic interactions define dynamics in microbial communities.</title>
        <authorList>
            <person name="Embree M."/>
            <person name="Liu J.K."/>
            <person name="Al-Bassam M.M."/>
            <person name="Zengler K."/>
        </authorList>
    </citation>
    <scope>NUCLEOTIDE SEQUENCE</scope>
</reference>
<dbReference type="EMBL" id="LNQE01000006">
    <property type="protein sequence ID" value="KUG30061.1"/>
    <property type="molecule type" value="Genomic_DNA"/>
</dbReference>
<evidence type="ECO:0000256" key="2">
    <source>
        <dbReference type="ARBA" id="ARBA00023027"/>
    </source>
</evidence>
<dbReference type="GO" id="GO:0008460">
    <property type="term" value="F:dTDP-glucose 4,6-dehydratase activity"/>
    <property type="evidence" value="ECO:0007669"/>
    <property type="project" value="UniProtKB-EC"/>
</dbReference>
<comment type="caution">
    <text evidence="5">The sequence shown here is derived from an EMBL/GenBank/DDBJ whole genome shotgun (WGS) entry which is preliminary data.</text>
</comment>